<proteinExistence type="predicted"/>
<evidence type="ECO:0000313" key="2">
    <source>
        <dbReference type="Proteomes" id="UP000004095"/>
    </source>
</evidence>
<dbReference type="AlphaFoldDB" id="A1ZCG7"/>
<comment type="caution">
    <text evidence="1">The sequence shown here is derived from an EMBL/GenBank/DDBJ whole genome shotgun (WGS) entry which is preliminary data.</text>
</comment>
<reference evidence="1 2" key="1">
    <citation type="submission" date="2007-01" db="EMBL/GenBank/DDBJ databases">
        <authorList>
            <person name="Haygood M."/>
            <person name="Podell S."/>
            <person name="Anderson C."/>
            <person name="Hopkinson B."/>
            <person name="Roe K."/>
            <person name="Barbeau K."/>
            <person name="Gaasterland T."/>
            <person name="Ferriera S."/>
            <person name="Johnson J."/>
            <person name="Kravitz S."/>
            <person name="Beeson K."/>
            <person name="Sutton G."/>
            <person name="Rogers Y.-H."/>
            <person name="Friedman R."/>
            <person name="Frazier M."/>
            <person name="Venter J.C."/>
        </authorList>
    </citation>
    <scope>NUCLEOTIDE SEQUENCE [LARGE SCALE GENOMIC DNA]</scope>
    <source>
        <strain evidence="1 2">ATCC 23134</strain>
    </source>
</reference>
<accession>A1ZCG7</accession>
<dbReference type="RefSeq" id="WP_002692835.1">
    <property type="nucleotide sequence ID" value="NZ_AAWS01000001.1"/>
</dbReference>
<dbReference type="EMBL" id="AAWS01000001">
    <property type="protein sequence ID" value="EAY31969.1"/>
    <property type="molecule type" value="Genomic_DNA"/>
</dbReference>
<dbReference type="OrthoDB" id="979415at2"/>
<protein>
    <recommendedName>
        <fullName evidence="3">STAS/SEC14 domain-containing protein</fullName>
    </recommendedName>
</protein>
<sequence length="135" mass="16079">MQLYKDNNLTIKYAKESSTLLMTWSGYTNDDTYCNLIDLINKLMVANKVKRTLHDVREHKGITPKSQDYAAELSLEFRQKHWQMDKRAMVIKPDHDVFSKYGVQRFVKKVEDIDYEGQRREFFDDVEEAYAWIMG</sequence>
<evidence type="ECO:0008006" key="3">
    <source>
        <dbReference type="Google" id="ProtNLM"/>
    </source>
</evidence>
<gene>
    <name evidence="1" type="ORF">M23134_01998</name>
</gene>
<organism evidence="1 2">
    <name type="scientific">Microscilla marina ATCC 23134</name>
    <dbReference type="NCBI Taxonomy" id="313606"/>
    <lineage>
        <taxon>Bacteria</taxon>
        <taxon>Pseudomonadati</taxon>
        <taxon>Bacteroidota</taxon>
        <taxon>Cytophagia</taxon>
        <taxon>Cytophagales</taxon>
        <taxon>Microscillaceae</taxon>
        <taxon>Microscilla</taxon>
    </lineage>
</organism>
<keyword evidence="2" id="KW-1185">Reference proteome</keyword>
<dbReference type="Proteomes" id="UP000004095">
    <property type="component" value="Unassembled WGS sequence"/>
</dbReference>
<name>A1ZCG7_MICM2</name>
<evidence type="ECO:0000313" key="1">
    <source>
        <dbReference type="EMBL" id="EAY31969.1"/>
    </source>
</evidence>
<dbReference type="InterPro" id="IPR036513">
    <property type="entry name" value="STAS_dom_sf"/>
</dbReference>
<dbReference type="SUPFAM" id="SSF52091">
    <property type="entry name" value="SpoIIaa-like"/>
    <property type="match status" value="1"/>
</dbReference>